<gene>
    <name evidence="1" type="ORF">N646_0064</name>
</gene>
<protein>
    <submittedName>
        <fullName evidence="1">Uncharacterized protein</fullName>
    </submittedName>
</protein>
<dbReference type="Proteomes" id="UP000016714">
    <property type="component" value="Chromosome 1"/>
</dbReference>
<organism evidence="1 2">
    <name type="scientific">Vibrio alginolyticus (strain ATCC 17749 / DSM 2171 / NBRC 15630 / NCIMB 1903 / NCTC 12160 / XII-53)</name>
    <dbReference type="NCBI Taxonomy" id="1219076"/>
    <lineage>
        <taxon>Bacteria</taxon>
        <taxon>Pseudomonadati</taxon>
        <taxon>Pseudomonadota</taxon>
        <taxon>Gammaproteobacteria</taxon>
        <taxon>Vibrionales</taxon>
        <taxon>Vibrionaceae</taxon>
        <taxon>Vibrio</taxon>
    </lineage>
</organism>
<name>A0A2I3BY96_VIBAX</name>
<dbReference type="HOGENOM" id="CLU_3123944_0_0_6"/>
<evidence type="ECO:0000313" key="2">
    <source>
        <dbReference type="Proteomes" id="UP000016714"/>
    </source>
</evidence>
<reference evidence="1 2" key="1">
    <citation type="journal article" date="2015" name="Genome Announc.">
        <title>Complete genome sequence of Vibrio alginolyticus ATCC 17749.</title>
        <authorList>
            <person name="Liu X.F."/>
            <person name="Cao Y."/>
            <person name="Zhang H.L."/>
            <person name="Chen Y.J."/>
            <person name="Hu C.J."/>
        </authorList>
    </citation>
    <scope>NUCLEOTIDE SEQUENCE [LARGE SCALE GENOMIC DNA]</scope>
    <source>
        <strain evidence="2">ATCC 17749 / DSM 2171 / NBRC 15630 / NCIMB 1903 / NCTC 12160 / XII-53</strain>
    </source>
</reference>
<dbReference type="KEGG" id="vag:N646_0064"/>
<dbReference type="AlphaFoldDB" id="A0A2I3BY96"/>
<sequence length="50" mass="5561">MPKTMARMSESTATSIVTKAPFKIEASYPCKSSIGEFLIPKLKKSTVDYF</sequence>
<accession>A0A2I3BY96</accession>
<dbReference type="EMBL" id="CP006718">
    <property type="protein sequence ID" value="AGV15897.1"/>
    <property type="molecule type" value="Genomic_DNA"/>
</dbReference>
<proteinExistence type="predicted"/>
<evidence type="ECO:0000313" key="1">
    <source>
        <dbReference type="EMBL" id="AGV15897.1"/>
    </source>
</evidence>